<keyword evidence="2" id="KW-1185">Reference proteome</keyword>
<evidence type="ECO:0000313" key="2">
    <source>
        <dbReference type="Proteomes" id="UP001281147"/>
    </source>
</evidence>
<proteinExistence type="predicted"/>
<comment type="caution">
    <text evidence="1">The sequence shown here is derived from an EMBL/GenBank/DDBJ whole genome shotgun (WGS) entry which is preliminary data.</text>
</comment>
<gene>
    <name evidence="1" type="ORF">LTR37_014436</name>
</gene>
<protein>
    <submittedName>
        <fullName evidence="1">Uncharacterized protein</fullName>
    </submittedName>
</protein>
<dbReference type="Proteomes" id="UP001281147">
    <property type="component" value="Unassembled WGS sequence"/>
</dbReference>
<name>A0ACC3MTJ7_9PEZI</name>
<accession>A0ACC3MTJ7</accession>
<reference evidence="1" key="1">
    <citation type="submission" date="2023-07" db="EMBL/GenBank/DDBJ databases">
        <title>Black Yeasts Isolated from many extreme environments.</title>
        <authorList>
            <person name="Coleine C."/>
            <person name="Stajich J.E."/>
            <person name="Selbmann L."/>
        </authorList>
    </citation>
    <scope>NUCLEOTIDE SEQUENCE</scope>
    <source>
        <strain evidence="1">CCFEE 5714</strain>
    </source>
</reference>
<dbReference type="EMBL" id="JAUTXU010000151">
    <property type="protein sequence ID" value="KAK3703446.1"/>
    <property type="molecule type" value="Genomic_DNA"/>
</dbReference>
<evidence type="ECO:0000313" key="1">
    <source>
        <dbReference type="EMBL" id="KAK3703446.1"/>
    </source>
</evidence>
<sequence length="342" mass="37416">MSCEVASSPCSDNIFDEDWKNCGGGDSMDLEALVAFNAGFNSNDSNTGDIDPQLLSNVSSPAQSIETTWNDGAHNQNADNPIQDLGQDDLSLFNSYPAPPDGTHQASAATPYFHQSIEQSNNLMQPPMYTPSPLRNQFHHRRSVSEPPAGLPDHVHSPQSQITFTRSGTPLGTPRLPNGTTMSRTMSKQRHTNRQQPYPVIKRLTQQGRYQLRRTQTQPVRPDNAPTSTPMMQHIPSTPLPPPHQHIMMMQQPVPSPPQFVSSRVCTPAPSPQQTSIDTRLGTPEKKAAVAIPVTVEELRAMITEAVQKAFQESVPARDAAVVGEEDIGDEIRVGVMKGDSD</sequence>
<organism evidence="1 2">
    <name type="scientific">Vermiconidia calcicola</name>
    <dbReference type="NCBI Taxonomy" id="1690605"/>
    <lineage>
        <taxon>Eukaryota</taxon>
        <taxon>Fungi</taxon>
        <taxon>Dikarya</taxon>
        <taxon>Ascomycota</taxon>
        <taxon>Pezizomycotina</taxon>
        <taxon>Dothideomycetes</taxon>
        <taxon>Dothideomycetidae</taxon>
        <taxon>Mycosphaerellales</taxon>
        <taxon>Extremaceae</taxon>
        <taxon>Vermiconidia</taxon>
    </lineage>
</organism>